<feature type="domain" description="U3 small nucleolar RNA-associated protein 20" evidence="3">
    <location>
        <begin position="1612"/>
        <end position="1827"/>
    </location>
</feature>
<dbReference type="VEuPathDB" id="FungiDB:GWK60_M10483"/>
<dbReference type="GO" id="GO:0000472">
    <property type="term" value="P:endonucleolytic cleavage to generate mature 5'-end of SSU-rRNA from (SSU-rRNA, 5.8S rRNA, LSU-rRNA)"/>
    <property type="evidence" value="ECO:0007669"/>
    <property type="project" value="EnsemblFungi"/>
</dbReference>
<dbReference type="InterPro" id="IPR057525">
    <property type="entry name" value="UTP20_C"/>
</dbReference>
<dbReference type="Pfam" id="PF20416">
    <property type="entry name" value="UTP20"/>
    <property type="match status" value="1"/>
</dbReference>
<dbReference type="PANTHER" id="PTHR17695">
    <property type="entry name" value="SMALL SUBUNIT PROCESSOME COMPONENT 20 HOMOLOG"/>
    <property type="match status" value="1"/>
</dbReference>
<reference evidence="5 6" key="1">
    <citation type="submission" date="2015-10" db="EMBL/GenBank/DDBJ databases">
        <title>Draft genomes sequences of Candida glabrata isolates 1A, 1B, 2A, 2B, 3A and 3B.</title>
        <authorList>
            <person name="Haavelsrud O.E."/>
            <person name="Gaustad P."/>
        </authorList>
    </citation>
    <scope>NUCLEOTIDE SEQUENCE [LARGE SCALE GENOMIC DNA]</scope>
    <source>
        <strain evidence="5">910700640</strain>
    </source>
</reference>
<feature type="compositionally biased region" description="Basic residues" evidence="1">
    <location>
        <begin position="2466"/>
        <end position="2480"/>
    </location>
</feature>
<evidence type="ECO:0000259" key="2">
    <source>
        <dbReference type="Pfam" id="PF07539"/>
    </source>
</evidence>
<proteinExistence type="predicted"/>
<dbReference type="GO" id="GO:0030686">
    <property type="term" value="C:90S preribosome"/>
    <property type="evidence" value="ECO:0007669"/>
    <property type="project" value="EnsemblFungi"/>
</dbReference>
<dbReference type="PANTHER" id="PTHR17695:SF11">
    <property type="entry name" value="SMALL SUBUNIT PROCESSOME COMPONENT 20 HOMOLOG"/>
    <property type="match status" value="1"/>
</dbReference>
<dbReference type="GO" id="GO:0032040">
    <property type="term" value="C:small-subunit processome"/>
    <property type="evidence" value="ECO:0007669"/>
    <property type="project" value="EnsemblFungi"/>
</dbReference>
<feature type="domain" description="U3 small nucleolar RNA-associated protein 20 N-terminal" evidence="2">
    <location>
        <begin position="824"/>
        <end position="1415"/>
    </location>
</feature>
<name>A0A0W0CLS9_CANGB</name>
<protein>
    <submittedName>
        <fullName evidence="5">U3 small nucleolar RNA-associated protein 20</fullName>
    </submittedName>
</protein>
<comment type="caution">
    <text evidence="5">The sequence shown here is derived from an EMBL/GenBank/DDBJ whole genome shotgun (WGS) entry which is preliminary data.</text>
</comment>
<dbReference type="VEuPathDB" id="FungiDB:GVI51_M10505"/>
<feature type="domain" description="U3 small nucleolar RNA-associated protein 20 C-terminal" evidence="4">
    <location>
        <begin position="2222"/>
        <end position="2483"/>
    </location>
</feature>
<dbReference type="GO" id="GO:0005737">
    <property type="term" value="C:cytoplasm"/>
    <property type="evidence" value="ECO:0007669"/>
    <property type="project" value="EnsemblFungi"/>
</dbReference>
<dbReference type="VEuPathDB" id="FungiDB:B1J91_M10527g"/>
<dbReference type="InterPro" id="IPR011989">
    <property type="entry name" value="ARM-like"/>
</dbReference>
<dbReference type="InterPro" id="IPR011430">
    <property type="entry name" value="UTP20_N"/>
</dbReference>
<dbReference type="GO" id="GO:0000480">
    <property type="term" value="P:endonucleolytic cleavage in 5'-ETS of tricistronic rRNA transcript (SSU-rRNA, 5.8S rRNA, LSU-rRNA)"/>
    <property type="evidence" value="ECO:0007669"/>
    <property type="project" value="EnsemblFungi"/>
</dbReference>
<sequence>MKQKTTTKTTKRYRYSSFKSRIDDLRIEPARNLEKRAHDYVESSHLLASFEHWKDINLSASFTALVPQLEPLVQTLPQILFHSKQVCALLIEAIDKHDELSLQPELDMLAQFCHDLGPDFMPFYKQAMDSLIALISDAGSLESPQVLEWAFNCLAYLFKYLSRLLTADLAQTSELLFPLLSHHREYLSRFSAEALSFLIRKTSAKNLPALLNYFFAKLSENEEEGHYYEGLLTLFTESLVSTQGSLHSKSNIILTAFITKVLTPQAVDPVCTTLFCDVWMNISKHTAAENLAPVYQLMFQHITEKLGPENTNTVVQIMATLVFSESGKKIPHWETVVSITKSILESCNAENCSSSNLAFYSAALFRNADVRSMTQLHKLLFSTYATKFTDDYFAFLRYCMDLCPDKISSYNGDKYANVFLEENWASQGQNLSLFLLELEQNTQLQNRLRIKIPSGLVNSLLDTLRTINDKEITEEQLADLYWMSVILKKCDVQESDPVINVILNLISDASNPSDMKKDLLGNLILAIPSDENNILINIMEKLVHSFGAYRDSVFFVKSITYLLRKTGNTDSVKTIIDSLLTDNLENFQQNLVLPDSKIRYETLVLISTLYELRSSEVPQLINECKIIEEIPLSLDNGRALTARIRAMSAPFLKIERGSPEIKLVISHMFGLLTIRFSPIWDGVNDFLSATTGKCPDLVWKLILQFINVLEHPIISSYPQTFMDIDSPVSLWDSRVDRLTNTINNFREIWNRFFNKNESIFELSKDLRGSFQYPGQIRNQTLKVMLLVPHLAEQHFADIITYFFNQVEYEELFDNDFNGEKTAKNWTEADRNVLLKVLSKFKNIKNVYKSDELHNRLLTLLGSKNTEVQKLALDAIFAYKEPAVNKYKDNLSNLLNDTLFKDEITIFFANKEKNQLEEQHEIKLMPYILRILYGRAQTPITSGSKKSSKYAVVSVLPNFKRKYIIDFLSLTYNGLAFEKFFDKKYAVDKDDLTQGTLKRMSGFVTLMSGVIGTLGSKFSIELATVLKPLLFVISSSYYICGSDANLKDSDQSHLLKIGSTLRQHSLKCLSEFFDTLGDDLNWDPYIKDIYECAFKPRLANFSVENAQQISSLMRIMVQWSGNESLYRFLYYNSFSCTKALVELLHNPHTKEPVLVSILTACNDVITRPAQDAEYVELVTIISTSTLKSLPTLYERLGNSDSISIAIEVLVNLTENGYVQDDETISYLLSSLTLILESNKNVNNPKIITKMLNVLKTLIPVSTMPFSDLESLFRTLSGFYQTCADKETRLGVNDVLSAFSERFDELEKVASLMKSLNSYSNRRIQEYDFPVMLSAFKKFTEEDYCNYSEIQWFPVVHTCLFLINDKEELAVRTNATHTLTVFVKYINEKSSFEEAKPGITILKSIILPQIKSGLRKYNDEIQTEYIALLEYIVQNSKYYNDMADMQVLSFGDDEEASFFKNIAHVQLHRRQRAIRRLKEVASELSDNSISHYLIPIAEQYVFSDEEKFRNIANESLITIGELANFMSWNQYKALMRRYIHLLKTKDTALKQSVLLITSVSVALKNTLTAKRNSSDEKINSRTMRKFPNNFNDAESFIKHELYPTLSKILGTRNDDTIVARMPLSEGIINILLGLDEDDKITLLPGVLTSICQVLRSKSEELRDAVRQSLSKIVVILGAKYIVFIIKELVSALQRGSQVHVLSYTVHHVLRTIVDDLNHGDLDDSAHLIVRVIMEDVFGAVGEEKDSDNYHTKMKEVKVNRSYDTGEVLAANISLQEFSTILKPIKMLLMERVSFKSQNKLQELLRHYALGINHNTEAAEINSLRLCYEIFNQDVEQKKYNRPKATVTEQEEFFLVNLNAKKERVVTEYSLLSHTFQKFSLDLLRTVITRHKSLMQAKYLQGFVPLLQQSLTSDDENVLISTLKVLIILVKIDFEMSTENLFKNCVKKALNIVKDSPSTGSELCQMAIKYLSAAIKHKEMKLKNVALSYVLQRILPDLNEPNKQGLAFNFLKSLISKQVMLPELYDIMTTVREIMITNHSKDIRNVARSVFYHFLMEYDQSKGRLEKQFKFMVDNLQYPAPDGKQSVMELINLIVTKANPELLSKLASSFFIGLANVSVNDDSPRCREMATIILTNMLPRLDATALRTIVKYISAWLKQLENDAFLNLGLRIYKVYLEGLGIGHSAELDDQATKAIIKTLHNTDENSKTQWDLIYSALAVFTVFTNKNPEVFNSEYKNIWDSVIKCLLYPHIWVRQASGKLVCDLFNHLEKDNWMYENSDIQIITSKIIHQLRAPSIPEALAETAIKTLLKVSSYWNKNNVSYIPFGETTESINRYSTAIEYVVSSIGGIIRSEENRNDTFFSKKFAIQYFYLLTQMLNAEALESVLEIILFSLYIYLEKSDVSRLTDEESELVTSSQECMKQLEDSVSVSAFSKAYANVKQMVYRRRLERKNKRSVLAVTAPDVAAAKKLKKHARSREKRKHERDENGYYQRKNKKKRI</sequence>
<dbReference type="Pfam" id="PF07539">
    <property type="entry name" value="UTP20_N"/>
    <property type="match status" value="1"/>
</dbReference>
<evidence type="ECO:0000256" key="1">
    <source>
        <dbReference type="SAM" id="MobiDB-lite"/>
    </source>
</evidence>
<dbReference type="VEuPathDB" id="FungiDB:CAGL0M10527g"/>
<feature type="region of interest" description="Disordered" evidence="1">
    <location>
        <begin position="2465"/>
        <end position="2497"/>
    </location>
</feature>
<organism evidence="5 6">
    <name type="scientific">Candida glabrata</name>
    <name type="common">Yeast</name>
    <name type="synonym">Torulopsis glabrata</name>
    <dbReference type="NCBI Taxonomy" id="5478"/>
    <lineage>
        <taxon>Eukaryota</taxon>
        <taxon>Fungi</taxon>
        <taxon>Dikarya</taxon>
        <taxon>Ascomycota</taxon>
        <taxon>Saccharomycotina</taxon>
        <taxon>Saccharomycetes</taxon>
        <taxon>Saccharomycetales</taxon>
        <taxon>Saccharomycetaceae</taxon>
        <taxon>Nakaseomyces</taxon>
    </lineage>
</organism>
<dbReference type="InterPro" id="IPR016024">
    <property type="entry name" value="ARM-type_fold"/>
</dbReference>
<evidence type="ECO:0000313" key="5">
    <source>
        <dbReference type="EMBL" id="KTB00365.1"/>
    </source>
</evidence>
<dbReference type="EMBL" id="LLZZ01000139">
    <property type="protein sequence ID" value="KTB00365.1"/>
    <property type="molecule type" value="Genomic_DNA"/>
</dbReference>
<evidence type="ECO:0000259" key="3">
    <source>
        <dbReference type="Pfam" id="PF20416"/>
    </source>
</evidence>
<dbReference type="Gene3D" id="1.25.10.10">
    <property type="entry name" value="Leucine-rich Repeat Variant"/>
    <property type="match status" value="3"/>
</dbReference>
<dbReference type="InterPro" id="IPR052575">
    <property type="entry name" value="SSU_processome_comp_20"/>
</dbReference>
<gene>
    <name evidence="5" type="ORF">AO440_004309</name>
</gene>
<dbReference type="InterPro" id="IPR046523">
    <property type="entry name" value="UTP20_dom"/>
</dbReference>
<dbReference type="GO" id="GO:0000447">
    <property type="term" value="P:endonucleolytic cleavage in ITS1 to separate SSU-rRNA from 5.8S rRNA and LSU-rRNA from tricistronic rRNA transcript (SSU-rRNA, 5.8S rRNA, LSU-rRNA)"/>
    <property type="evidence" value="ECO:0007669"/>
    <property type="project" value="EnsemblFungi"/>
</dbReference>
<accession>A0A0W0CLS9</accession>
<dbReference type="GO" id="GO:0030688">
    <property type="term" value="C:preribosome, small subunit precursor"/>
    <property type="evidence" value="ECO:0007669"/>
    <property type="project" value="EnsemblFungi"/>
</dbReference>
<evidence type="ECO:0000313" key="6">
    <source>
        <dbReference type="Proteomes" id="UP000054886"/>
    </source>
</evidence>
<dbReference type="GO" id="GO:0005654">
    <property type="term" value="C:nucleoplasm"/>
    <property type="evidence" value="ECO:0007669"/>
    <property type="project" value="EnsemblFungi"/>
</dbReference>
<dbReference type="Pfam" id="PF23099">
    <property type="entry name" value="UTP20_C"/>
    <property type="match status" value="1"/>
</dbReference>
<dbReference type="Proteomes" id="UP000054886">
    <property type="component" value="Unassembled WGS sequence"/>
</dbReference>
<dbReference type="SUPFAM" id="SSF48371">
    <property type="entry name" value="ARM repeat"/>
    <property type="match status" value="3"/>
</dbReference>
<evidence type="ECO:0000259" key="4">
    <source>
        <dbReference type="Pfam" id="PF23099"/>
    </source>
</evidence>